<name>A0AAE1PB16_9EUCA</name>
<evidence type="ECO:0000313" key="2">
    <source>
        <dbReference type="EMBL" id="KAK4304091.1"/>
    </source>
</evidence>
<accession>A0AAE1PB16</accession>
<reference evidence="2" key="1">
    <citation type="submission" date="2023-11" db="EMBL/GenBank/DDBJ databases">
        <title>Genome assemblies of two species of porcelain crab, Petrolisthes cinctipes and Petrolisthes manimaculis (Anomura: Porcellanidae).</title>
        <authorList>
            <person name="Angst P."/>
        </authorList>
    </citation>
    <scope>NUCLEOTIDE SEQUENCE</scope>
    <source>
        <strain evidence="2">PB745_02</strain>
        <tissue evidence="2">Gill</tissue>
    </source>
</reference>
<keyword evidence="3" id="KW-1185">Reference proteome</keyword>
<protein>
    <submittedName>
        <fullName evidence="2">Uncharacterized protein</fullName>
    </submittedName>
</protein>
<keyword evidence="1" id="KW-0732">Signal</keyword>
<dbReference type="EMBL" id="JAWZYT010002482">
    <property type="protein sequence ID" value="KAK4304091.1"/>
    <property type="molecule type" value="Genomic_DNA"/>
</dbReference>
<sequence>MQVTLITVPLLMLPPVAYIDPFPSSSYLCSTLHKPFPLPTLCYLPTYRLAFIPCHHLPPCHVTPFLLVTLPSSLSYSLSPCYTFSFPCHTPFLLVTLLPPVTLPPCHTPFHPVILPLPPVTLLLPPVTLPFSQSLFLFSLSHLLFPLSHSLPCHMYPVSHVATFVVPGCLFWDRPRLTSTTLARIWRLSVERYLSPSEILR</sequence>
<dbReference type="Proteomes" id="UP001292094">
    <property type="component" value="Unassembled WGS sequence"/>
</dbReference>
<organism evidence="2 3">
    <name type="scientific">Petrolisthes manimaculis</name>
    <dbReference type="NCBI Taxonomy" id="1843537"/>
    <lineage>
        <taxon>Eukaryota</taxon>
        <taxon>Metazoa</taxon>
        <taxon>Ecdysozoa</taxon>
        <taxon>Arthropoda</taxon>
        <taxon>Crustacea</taxon>
        <taxon>Multicrustacea</taxon>
        <taxon>Malacostraca</taxon>
        <taxon>Eumalacostraca</taxon>
        <taxon>Eucarida</taxon>
        <taxon>Decapoda</taxon>
        <taxon>Pleocyemata</taxon>
        <taxon>Anomura</taxon>
        <taxon>Galatheoidea</taxon>
        <taxon>Porcellanidae</taxon>
        <taxon>Petrolisthes</taxon>
    </lineage>
</organism>
<evidence type="ECO:0000256" key="1">
    <source>
        <dbReference type="SAM" id="SignalP"/>
    </source>
</evidence>
<feature type="signal peptide" evidence="1">
    <location>
        <begin position="1"/>
        <end position="19"/>
    </location>
</feature>
<proteinExistence type="predicted"/>
<gene>
    <name evidence="2" type="ORF">Pmani_023953</name>
</gene>
<comment type="caution">
    <text evidence="2">The sequence shown here is derived from an EMBL/GenBank/DDBJ whole genome shotgun (WGS) entry which is preliminary data.</text>
</comment>
<dbReference type="AlphaFoldDB" id="A0AAE1PB16"/>
<feature type="chain" id="PRO_5042255503" evidence="1">
    <location>
        <begin position="20"/>
        <end position="201"/>
    </location>
</feature>
<evidence type="ECO:0000313" key="3">
    <source>
        <dbReference type="Proteomes" id="UP001292094"/>
    </source>
</evidence>